<reference evidence="5 6" key="1">
    <citation type="submission" date="2024-10" db="EMBL/GenBank/DDBJ databases">
        <authorList>
            <person name="Deangelis K."/>
            <person name="Huntemann M."/>
            <person name="Clum A."/>
            <person name="Wang J."/>
            <person name="Palaniappan K."/>
            <person name="Ritter S."/>
            <person name="Chen I.-M."/>
            <person name="Stamatis D."/>
            <person name="Reddy T."/>
            <person name="O'Malley R."/>
            <person name="Daum C."/>
            <person name="Ng V."/>
            <person name="Ivanova N."/>
            <person name="Kyrpides N."/>
            <person name="Woyke T."/>
        </authorList>
    </citation>
    <scope>NUCLEOTIDE SEQUENCE [LARGE SCALE GENOMIC DNA]</scope>
    <source>
        <strain evidence="5 6">GAS97</strain>
    </source>
</reference>
<dbReference type="InterPro" id="IPR015421">
    <property type="entry name" value="PyrdxlP-dep_Trfase_major"/>
</dbReference>
<dbReference type="InterPro" id="IPR000192">
    <property type="entry name" value="Aminotrans_V_dom"/>
</dbReference>
<keyword evidence="1" id="KW-0662">Pyridine nucleotide biosynthesis</keyword>
<feature type="domain" description="Aminotransferase class V" evidence="4">
    <location>
        <begin position="66"/>
        <end position="357"/>
    </location>
</feature>
<evidence type="ECO:0000256" key="1">
    <source>
        <dbReference type="ARBA" id="ARBA00022642"/>
    </source>
</evidence>
<dbReference type="SUPFAM" id="SSF53383">
    <property type="entry name" value="PLP-dependent transferases"/>
    <property type="match status" value="1"/>
</dbReference>
<dbReference type="Pfam" id="PF00266">
    <property type="entry name" value="Aminotran_5"/>
    <property type="match status" value="1"/>
</dbReference>
<dbReference type="EMBL" id="JBIYDN010000036">
    <property type="protein sequence ID" value="MFK4447594.1"/>
    <property type="molecule type" value="Genomic_DNA"/>
</dbReference>
<evidence type="ECO:0000256" key="3">
    <source>
        <dbReference type="ARBA" id="ARBA00022898"/>
    </source>
</evidence>
<dbReference type="Gene3D" id="3.40.640.10">
    <property type="entry name" value="Type I PLP-dependent aspartate aminotransferase-like (Major domain)"/>
    <property type="match status" value="1"/>
</dbReference>
<keyword evidence="6" id="KW-1185">Reference proteome</keyword>
<accession>A0ABW8MV38</accession>
<evidence type="ECO:0000313" key="5">
    <source>
        <dbReference type="EMBL" id="MFK4447594.1"/>
    </source>
</evidence>
<evidence type="ECO:0000256" key="2">
    <source>
        <dbReference type="ARBA" id="ARBA00022801"/>
    </source>
</evidence>
<sequence>MMIHTSTPGDGDFSGWLMYHSVGVFPGQKKAITDALASFTASWCAPDDQRWDVALNARSALLANWATLIGATPADVFGAQNVTEAFARFIDGLDDKALHGRTVLAAADCFPSLHFLLAGLAERRGFTLRTVPVRDGEAYVHDDDFISAWTPDVALALVTWVSSLTSKRANLETLAAHAQKQASLIAVDLTQGMGILPFDVRTTAVDFACGSTLKWLCGAPGTGLGYVSPALMKRGMTPATRGWFSQDNPFNWDIEAFSYAPDARRFDTGTPSVLPFIASKPGFDWMLAQPAGSVRVHNLNLCHQIIEMVDRLGYRLLSPRDDQARGGSIMAELPRHADAGQVIGMLASRRVSVDARGRTLRMSPGVSTTSGGIERLERCLSQLFPATRHDRPHHENRALLAR</sequence>
<gene>
    <name evidence="5" type="ORF">ABH943_007631</name>
</gene>
<reference evidence="5 6" key="2">
    <citation type="submission" date="2024-11" db="EMBL/GenBank/DDBJ databases">
        <title>Using genomics to understand microbial adaptation to soil warming.</title>
        <authorList>
            <person name="Deangelis K.M. PhD."/>
        </authorList>
    </citation>
    <scope>NUCLEOTIDE SEQUENCE [LARGE SCALE GENOMIC DNA]</scope>
    <source>
        <strain evidence="5 6">GAS97</strain>
    </source>
</reference>
<dbReference type="GO" id="GO:0030429">
    <property type="term" value="F:kynureninase activity"/>
    <property type="evidence" value="ECO:0007669"/>
    <property type="project" value="UniProtKB-EC"/>
</dbReference>
<name>A0ABW8MV38_9BURK</name>
<evidence type="ECO:0000259" key="4">
    <source>
        <dbReference type="Pfam" id="PF00266"/>
    </source>
</evidence>
<dbReference type="EC" id="3.7.1.3" evidence="5"/>
<dbReference type="Gene3D" id="3.90.1150.10">
    <property type="entry name" value="Aspartate Aminotransferase, domain 1"/>
    <property type="match status" value="1"/>
</dbReference>
<dbReference type="RefSeq" id="WP_404613331.1">
    <property type="nucleotide sequence ID" value="NZ_JBIYDN010000036.1"/>
</dbReference>
<dbReference type="PANTHER" id="PTHR14084">
    <property type="entry name" value="KYNURENINASE"/>
    <property type="match status" value="1"/>
</dbReference>
<dbReference type="InterPro" id="IPR015422">
    <property type="entry name" value="PyrdxlP-dep_Trfase_small"/>
</dbReference>
<organism evidence="5 6">
    <name type="scientific">Caballeronia udeis</name>
    <dbReference type="NCBI Taxonomy" id="1232866"/>
    <lineage>
        <taxon>Bacteria</taxon>
        <taxon>Pseudomonadati</taxon>
        <taxon>Pseudomonadota</taxon>
        <taxon>Betaproteobacteria</taxon>
        <taxon>Burkholderiales</taxon>
        <taxon>Burkholderiaceae</taxon>
        <taxon>Caballeronia</taxon>
    </lineage>
</organism>
<comment type="caution">
    <text evidence="5">The sequence shown here is derived from an EMBL/GenBank/DDBJ whole genome shotgun (WGS) entry which is preliminary data.</text>
</comment>
<dbReference type="PANTHER" id="PTHR14084:SF0">
    <property type="entry name" value="KYNURENINASE"/>
    <property type="match status" value="1"/>
</dbReference>
<protein>
    <submittedName>
        <fullName evidence="5">Kynureninase</fullName>
        <ecNumber evidence="5">3.7.1.3</ecNumber>
    </submittedName>
</protein>
<proteinExistence type="predicted"/>
<dbReference type="InterPro" id="IPR010111">
    <property type="entry name" value="Kynureninase"/>
</dbReference>
<dbReference type="InterPro" id="IPR015424">
    <property type="entry name" value="PyrdxlP-dep_Trfase"/>
</dbReference>
<dbReference type="Proteomes" id="UP001620514">
    <property type="component" value="Unassembled WGS sequence"/>
</dbReference>
<keyword evidence="2 5" id="KW-0378">Hydrolase</keyword>
<keyword evidence="3" id="KW-0663">Pyridoxal phosphate</keyword>
<evidence type="ECO:0000313" key="6">
    <source>
        <dbReference type="Proteomes" id="UP001620514"/>
    </source>
</evidence>